<dbReference type="Proteomes" id="UP001362999">
    <property type="component" value="Unassembled WGS sequence"/>
</dbReference>
<dbReference type="Gene3D" id="1.10.287.1490">
    <property type="match status" value="1"/>
</dbReference>
<evidence type="ECO:0000313" key="3">
    <source>
        <dbReference type="EMBL" id="KAK6995567.1"/>
    </source>
</evidence>
<organism evidence="3 4">
    <name type="scientific">Favolaschia claudopus</name>
    <dbReference type="NCBI Taxonomy" id="2862362"/>
    <lineage>
        <taxon>Eukaryota</taxon>
        <taxon>Fungi</taxon>
        <taxon>Dikarya</taxon>
        <taxon>Basidiomycota</taxon>
        <taxon>Agaricomycotina</taxon>
        <taxon>Agaricomycetes</taxon>
        <taxon>Agaricomycetidae</taxon>
        <taxon>Agaricales</taxon>
        <taxon>Marasmiineae</taxon>
        <taxon>Mycenaceae</taxon>
        <taxon>Favolaschia</taxon>
    </lineage>
</organism>
<evidence type="ECO:0000256" key="1">
    <source>
        <dbReference type="SAM" id="Coils"/>
    </source>
</evidence>
<keyword evidence="4" id="KW-1185">Reference proteome</keyword>
<feature type="region of interest" description="Disordered" evidence="2">
    <location>
        <begin position="522"/>
        <end position="561"/>
    </location>
</feature>
<keyword evidence="1" id="KW-0175">Coiled coil</keyword>
<comment type="caution">
    <text evidence="3">The sequence shown here is derived from an EMBL/GenBank/DDBJ whole genome shotgun (WGS) entry which is preliminary data.</text>
</comment>
<accession>A0AAV9ZWH5</accession>
<evidence type="ECO:0000313" key="4">
    <source>
        <dbReference type="Proteomes" id="UP001362999"/>
    </source>
</evidence>
<dbReference type="EMBL" id="JAWWNJ010000102">
    <property type="protein sequence ID" value="KAK6995567.1"/>
    <property type="molecule type" value="Genomic_DNA"/>
</dbReference>
<evidence type="ECO:0000256" key="2">
    <source>
        <dbReference type="SAM" id="MobiDB-lite"/>
    </source>
</evidence>
<feature type="coiled-coil region" evidence="1">
    <location>
        <begin position="127"/>
        <end position="210"/>
    </location>
</feature>
<proteinExistence type="predicted"/>
<reference evidence="3 4" key="1">
    <citation type="journal article" date="2024" name="J Genomics">
        <title>Draft genome sequencing and assembly of Favolaschia claudopus CIRM-BRFM 2984 isolated from oak limbs.</title>
        <authorList>
            <person name="Navarro D."/>
            <person name="Drula E."/>
            <person name="Chaduli D."/>
            <person name="Cazenave R."/>
            <person name="Ahrendt S."/>
            <person name="Wang J."/>
            <person name="Lipzen A."/>
            <person name="Daum C."/>
            <person name="Barry K."/>
            <person name="Grigoriev I.V."/>
            <person name="Favel A."/>
            <person name="Rosso M.N."/>
            <person name="Martin F."/>
        </authorList>
    </citation>
    <scope>NUCLEOTIDE SEQUENCE [LARGE SCALE GENOMIC DNA]</scope>
    <source>
        <strain evidence="3 4">CIRM-BRFM 2984</strain>
    </source>
</reference>
<name>A0AAV9ZWH5_9AGAR</name>
<dbReference type="AlphaFoldDB" id="A0AAV9ZWH5"/>
<protein>
    <submittedName>
        <fullName evidence="3">Uncharacterized protein</fullName>
    </submittedName>
</protein>
<gene>
    <name evidence="3" type="ORF">R3P38DRAFT_3223447</name>
</gene>
<sequence>MLSRPLEIDLPLTTTPTVEKISGPMLSKEHHGGEKPRVLDYIEEMRQRMQNGTWRIHEPFGSVVCASSVGEAHEGEDPCTTCRSYLAHIGAGQVSNDRSLRAALKLRDTITARTLRQTDAARVQGELVAVRQALAATETKLDKAESKLDKAHADLLAVTAKFAAAEEEIVHLKDEREDARDEVDDERKHVDELKDRIHELQAQIEHMDEGRVRKRALPPSDVHVPATSVTQPSSAVADVDIQMVDVRHKTAAITVDWRGSIEGLPGKAIESYSMTPRDLPPAKGTWAVARVGIPKNIAAWKAAYEFCHRYQSWPVALAVFHVYVDARNQADNQNPLTEMHRYAILHYFMPVWFFSELKRWCADRRALDQAKKFWSNVTKPTRGDPIPVLAAFCQVTGRRPEGFHFEDDYGTIDSRKFRGALVFEAIVSPPIVTKTPSAAERDAQNGLVQELLCLLAVPGAYKQELHNHKCAVSPEERLEKWPSNQTEPGDLTTEKLVSRLSRMGLTVAIVDDMVVVEDEGAGLEEQTREEVEEDFPPDAHQQHPFAHQSHSHYAEPNSSSASFPIAATASAPPPWAHYTHTFAPPPHPLAAAAPPNYYSAGPFAAHYYAPMPAHPIPLTMPTSDPFAMAADALNTPLDSLTLGAGASHSFPTTNFPPTNS</sequence>